<keyword evidence="2" id="KW-0812">Transmembrane</keyword>
<evidence type="ECO:0000256" key="2">
    <source>
        <dbReference type="SAM" id="Phobius"/>
    </source>
</evidence>
<dbReference type="SUPFAM" id="SSF52218">
    <property type="entry name" value="Flavoproteins"/>
    <property type="match status" value="1"/>
</dbReference>
<evidence type="ECO:0000313" key="5">
    <source>
        <dbReference type="Proteomes" id="UP001516023"/>
    </source>
</evidence>
<evidence type="ECO:0000256" key="1">
    <source>
        <dbReference type="ARBA" id="ARBA00022630"/>
    </source>
</evidence>
<dbReference type="PRINTS" id="PR00369">
    <property type="entry name" value="FLAVODOXIN"/>
</dbReference>
<keyword evidence="5" id="KW-1185">Reference proteome</keyword>
<dbReference type="InterPro" id="IPR001094">
    <property type="entry name" value="Flavdoxin-like"/>
</dbReference>
<sequence length="238" mass="26502">MTHEILILYGSQTGNSESAAHEISSLLPSKLPPLLNDANCDVKSTVMTLDDFLEMHHAPWTPIVIIVCSSYGVGHAPLGARRFREVCDAMLERHGYDDRSSTRFLEGVQYFLLGLGDSHYTTFFRNPTVMDEALSACGALRRGALGKADASGTGEEEQAKVIERWIDAMWGDLAKVVNELTTQSEGQQRLQRAQEETWKLCLELFPDWRPASTFALSSMFVPAIMVVLAILYHLLVKI</sequence>
<keyword evidence="2" id="KW-1133">Transmembrane helix</keyword>
<dbReference type="PANTHER" id="PTHR19384:SF17">
    <property type="entry name" value="NADPH--CYTOCHROME P450 REDUCTASE"/>
    <property type="match status" value="1"/>
</dbReference>
<dbReference type="AlphaFoldDB" id="A0ABD3Q066"/>
<feature type="domain" description="Flavodoxin-like" evidence="3">
    <location>
        <begin position="5"/>
        <end position="170"/>
    </location>
</feature>
<accession>A0ABD3Q066</accession>
<dbReference type="EMBL" id="JABMIG020000095">
    <property type="protein sequence ID" value="KAL3793051.1"/>
    <property type="molecule type" value="Genomic_DNA"/>
</dbReference>
<evidence type="ECO:0000259" key="3">
    <source>
        <dbReference type="PROSITE" id="PS50902"/>
    </source>
</evidence>
<feature type="transmembrane region" description="Helical" evidence="2">
    <location>
        <begin position="214"/>
        <end position="235"/>
    </location>
</feature>
<dbReference type="InterPro" id="IPR008254">
    <property type="entry name" value="Flavodoxin/NO_synth"/>
</dbReference>
<dbReference type="InterPro" id="IPR029039">
    <property type="entry name" value="Flavoprotein-like_sf"/>
</dbReference>
<organism evidence="4 5">
    <name type="scientific">Cyclotella cryptica</name>
    <dbReference type="NCBI Taxonomy" id="29204"/>
    <lineage>
        <taxon>Eukaryota</taxon>
        <taxon>Sar</taxon>
        <taxon>Stramenopiles</taxon>
        <taxon>Ochrophyta</taxon>
        <taxon>Bacillariophyta</taxon>
        <taxon>Coscinodiscophyceae</taxon>
        <taxon>Thalassiosirophycidae</taxon>
        <taxon>Stephanodiscales</taxon>
        <taxon>Stephanodiscaceae</taxon>
        <taxon>Cyclotella</taxon>
    </lineage>
</organism>
<proteinExistence type="predicted"/>
<dbReference type="Pfam" id="PF00258">
    <property type="entry name" value="Flavodoxin_1"/>
    <property type="match status" value="1"/>
</dbReference>
<gene>
    <name evidence="4" type="ORF">HJC23_003059</name>
</gene>
<dbReference type="PANTHER" id="PTHR19384">
    <property type="entry name" value="NITRIC OXIDE SYNTHASE-RELATED"/>
    <property type="match status" value="1"/>
</dbReference>
<comment type="caution">
    <text evidence="4">The sequence shown here is derived from an EMBL/GenBank/DDBJ whole genome shotgun (WGS) entry which is preliminary data.</text>
</comment>
<dbReference type="PROSITE" id="PS50902">
    <property type="entry name" value="FLAVODOXIN_LIKE"/>
    <property type="match status" value="1"/>
</dbReference>
<keyword evidence="2" id="KW-0472">Membrane</keyword>
<reference evidence="4 5" key="1">
    <citation type="journal article" date="2020" name="G3 (Bethesda)">
        <title>Improved Reference Genome for Cyclotella cryptica CCMP332, a Model for Cell Wall Morphogenesis, Salinity Adaptation, and Lipid Production in Diatoms (Bacillariophyta).</title>
        <authorList>
            <person name="Roberts W.R."/>
            <person name="Downey K.M."/>
            <person name="Ruck E.C."/>
            <person name="Traller J.C."/>
            <person name="Alverson A.J."/>
        </authorList>
    </citation>
    <scope>NUCLEOTIDE SEQUENCE [LARGE SCALE GENOMIC DNA]</scope>
    <source>
        <strain evidence="4 5">CCMP332</strain>
    </source>
</reference>
<protein>
    <recommendedName>
        <fullName evidence="3">Flavodoxin-like domain-containing protein</fullName>
    </recommendedName>
</protein>
<dbReference type="Gene3D" id="3.40.50.360">
    <property type="match status" value="1"/>
</dbReference>
<dbReference type="Proteomes" id="UP001516023">
    <property type="component" value="Unassembled WGS sequence"/>
</dbReference>
<name>A0ABD3Q066_9STRA</name>
<keyword evidence="1" id="KW-0285">Flavoprotein</keyword>
<evidence type="ECO:0000313" key="4">
    <source>
        <dbReference type="EMBL" id="KAL3793051.1"/>
    </source>
</evidence>